<keyword evidence="5" id="KW-1185">Reference proteome</keyword>
<reference evidence="5" key="1">
    <citation type="journal article" date="2019" name="Int. J. Syst. Evol. Microbiol.">
        <title>The Global Catalogue of Microorganisms (GCM) 10K type strain sequencing project: providing services to taxonomists for standard genome sequencing and annotation.</title>
        <authorList>
            <consortium name="The Broad Institute Genomics Platform"/>
            <consortium name="The Broad Institute Genome Sequencing Center for Infectious Disease"/>
            <person name="Wu L."/>
            <person name="Ma J."/>
        </authorList>
    </citation>
    <scope>NUCLEOTIDE SEQUENCE [LARGE SCALE GENOMIC DNA]</scope>
    <source>
        <strain evidence="5">JCM 19134</strain>
    </source>
</reference>
<dbReference type="Proteomes" id="UP001409585">
    <property type="component" value="Unassembled WGS sequence"/>
</dbReference>
<feature type="domain" description="HPt" evidence="3">
    <location>
        <begin position="21"/>
        <end position="119"/>
    </location>
</feature>
<dbReference type="GO" id="GO:0000160">
    <property type="term" value="P:phosphorelay signal transduction system"/>
    <property type="evidence" value="ECO:0007669"/>
    <property type="project" value="UniProtKB-KW"/>
</dbReference>
<dbReference type="EMBL" id="BAABLX010000007">
    <property type="protein sequence ID" value="GAA4936740.1"/>
    <property type="molecule type" value="Genomic_DNA"/>
</dbReference>
<feature type="modified residue" description="Phosphohistidine" evidence="2">
    <location>
        <position position="61"/>
    </location>
</feature>
<dbReference type="GO" id="GO:0004672">
    <property type="term" value="F:protein kinase activity"/>
    <property type="evidence" value="ECO:0007669"/>
    <property type="project" value="UniProtKB-ARBA"/>
</dbReference>
<evidence type="ECO:0000256" key="2">
    <source>
        <dbReference type="PROSITE-ProRule" id="PRU00110"/>
    </source>
</evidence>
<proteinExistence type="predicted"/>
<name>A0AAV3TZH2_9ALTE</name>
<keyword evidence="2" id="KW-0597">Phosphoprotein</keyword>
<sequence length="119" mass="13485">MENKSYQYFDATVMDTLHMIMGNEMVELFTVYAKDSKIRLQDLESLVYSYAPAQDIRMAAHSLKGSSANVGAKPMAELCFQLETLAQEESLDKASVLLTDIKNLYSLMQVELNDIITRH</sequence>
<dbReference type="SUPFAM" id="SSF47226">
    <property type="entry name" value="Histidine-containing phosphotransfer domain, HPT domain"/>
    <property type="match status" value="1"/>
</dbReference>
<protein>
    <recommendedName>
        <fullName evidence="3">HPt domain-containing protein</fullName>
    </recommendedName>
</protein>
<keyword evidence="1" id="KW-0902">Two-component regulatory system</keyword>
<organism evidence="4 5">
    <name type="scientific">Halioxenophilus aromaticivorans</name>
    <dbReference type="NCBI Taxonomy" id="1306992"/>
    <lineage>
        <taxon>Bacteria</taxon>
        <taxon>Pseudomonadati</taxon>
        <taxon>Pseudomonadota</taxon>
        <taxon>Gammaproteobacteria</taxon>
        <taxon>Alteromonadales</taxon>
        <taxon>Alteromonadaceae</taxon>
        <taxon>Halioxenophilus</taxon>
    </lineage>
</organism>
<accession>A0AAV3TZH2</accession>
<dbReference type="Pfam" id="PF01627">
    <property type="entry name" value="Hpt"/>
    <property type="match status" value="1"/>
</dbReference>
<dbReference type="SMART" id="SM00073">
    <property type="entry name" value="HPT"/>
    <property type="match status" value="1"/>
</dbReference>
<dbReference type="CDD" id="cd00088">
    <property type="entry name" value="HPT"/>
    <property type="match status" value="1"/>
</dbReference>
<dbReference type="AlphaFoldDB" id="A0AAV3TZH2"/>
<gene>
    <name evidence="4" type="ORF">GCM10025791_13050</name>
</gene>
<dbReference type="RefSeq" id="WP_345418891.1">
    <property type="nucleotide sequence ID" value="NZ_AP031496.1"/>
</dbReference>
<evidence type="ECO:0000313" key="5">
    <source>
        <dbReference type="Proteomes" id="UP001409585"/>
    </source>
</evidence>
<evidence type="ECO:0000259" key="3">
    <source>
        <dbReference type="PROSITE" id="PS50894"/>
    </source>
</evidence>
<dbReference type="PROSITE" id="PS50894">
    <property type="entry name" value="HPT"/>
    <property type="match status" value="1"/>
</dbReference>
<dbReference type="InterPro" id="IPR008207">
    <property type="entry name" value="Sig_transdc_His_kin_Hpt_dom"/>
</dbReference>
<comment type="caution">
    <text evidence="4">The sequence shown here is derived from an EMBL/GenBank/DDBJ whole genome shotgun (WGS) entry which is preliminary data.</text>
</comment>
<evidence type="ECO:0000313" key="4">
    <source>
        <dbReference type="EMBL" id="GAA4936740.1"/>
    </source>
</evidence>
<evidence type="ECO:0000256" key="1">
    <source>
        <dbReference type="ARBA" id="ARBA00023012"/>
    </source>
</evidence>
<dbReference type="Gene3D" id="1.20.120.160">
    <property type="entry name" value="HPT domain"/>
    <property type="match status" value="1"/>
</dbReference>
<dbReference type="InterPro" id="IPR036641">
    <property type="entry name" value="HPT_dom_sf"/>
</dbReference>